<dbReference type="Proteomes" id="UP001149090">
    <property type="component" value="Unassembled WGS sequence"/>
</dbReference>
<proteinExistence type="inferred from homology"/>
<organism evidence="11 12">
    <name type="scientific">Anaeramoeba ignava</name>
    <name type="common">Anaerobic marine amoeba</name>
    <dbReference type="NCBI Taxonomy" id="1746090"/>
    <lineage>
        <taxon>Eukaryota</taxon>
        <taxon>Metamonada</taxon>
        <taxon>Anaeramoebidae</taxon>
        <taxon>Anaeramoeba</taxon>
    </lineage>
</organism>
<dbReference type="InterPro" id="IPR004856">
    <property type="entry name" value="Glyco_trans_ALG6/ALG8"/>
</dbReference>
<name>A0A9Q0RBX8_ANAIG</name>
<keyword evidence="8 10" id="KW-1133">Transmembrane helix</keyword>
<keyword evidence="12" id="KW-1185">Reference proteome</keyword>
<feature type="transmembrane region" description="Helical" evidence="10">
    <location>
        <begin position="139"/>
        <end position="158"/>
    </location>
</feature>
<feature type="transmembrane region" description="Helical" evidence="10">
    <location>
        <begin position="328"/>
        <end position="348"/>
    </location>
</feature>
<feature type="transmembrane region" description="Helical" evidence="10">
    <location>
        <begin position="107"/>
        <end position="127"/>
    </location>
</feature>
<evidence type="ECO:0000256" key="10">
    <source>
        <dbReference type="RuleBase" id="RU363110"/>
    </source>
</evidence>
<feature type="transmembrane region" description="Helical" evidence="10">
    <location>
        <begin position="397"/>
        <end position="417"/>
    </location>
</feature>
<accession>A0A9Q0RBX8</accession>
<dbReference type="GO" id="GO:0042281">
    <property type="term" value="F:dolichyl pyrophosphate Man9GlcNAc2 alpha-1,3-glucosyltransferase activity"/>
    <property type="evidence" value="ECO:0007669"/>
    <property type="project" value="TreeGrafter"/>
</dbReference>
<dbReference type="PANTHER" id="PTHR12413:SF1">
    <property type="entry name" value="DOLICHYL PYROPHOSPHATE MAN9GLCNAC2 ALPHA-1,3-GLUCOSYLTRANSFERASE"/>
    <property type="match status" value="1"/>
</dbReference>
<dbReference type="EC" id="2.4.1.-" evidence="10"/>
<feature type="transmembrane region" description="Helical" evidence="10">
    <location>
        <begin position="423"/>
        <end position="443"/>
    </location>
</feature>
<sequence length="504" mass="59556">MIWKSLNAIIVAILIRIFIATYPYFDESNKSSFEFFDANKQWMKITTSKNISINEWYSKFQLPQNSKENIVKYCPPLKAYFSWINGKMAQNINPKIFEGKRNSNVKIFMRWTILIADFVFYFPTFALAVEEELNDQKKVIQWLSMCIQPVFLLIEHAHFKDDSVSLSLSLLSFIMLMENHHKLSSFIFALALGFDSRIWVFALPYFSIVIGNAFFVKTTNLNQKGKEIAKKEAIKYVFFVISIFILTLIILWIPFIRSFKDFLQIILNLFSFQKEPQVCIKGTPNLWFILNDHFKSSLIPLKKISFAITLLITIPINYNVIKKPSRRSFILSLFNTSFAFFLFAFPNHCQIDIVIPLLISTFLIQDQAIGFFMFWFIIVSAYSIFPLVLIENLVIPYYFSLIVFALLSAKIVVFNFHFPLSKFLFASSILFLFFNQVIYFLVFSHQLKTFLISLIQFVSFIHFVLFWIFFVFHQFKKEDFWFLMIKREEKNGKEKKDLIKKKND</sequence>
<keyword evidence="7 10" id="KW-0256">Endoplasmic reticulum</keyword>
<protein>
    <recommendedName>
        <fullName evidence="10">Alpha-1,3-glucosyltransferase</fullName>
        <ecNumber evidence="10">2.4.1.-</ecNumber>
    </recommendedName>
</protein>
<comment type="pathway">
    <text evidence="2 10">Protein modification; protein glycosylation.</text>
</comment>
<evidence type="ECO:0000256" key="5">
    <source>
        <dbReference type="ARBA" id="ARBA00022679"/>
    </source>
</evidence>
<keyword evidence="5 10" id="KW-0808">Transferase</keyword>
<keyword evidence="9 10" id="KW-0472">Membrane</keyword>
<comment type="subcellular location">
    <subcellularLocation>
        <location evidence="1 10">Endoplasmic reticulum membrane</location>
        <topology evidence="1 10">Multi-pass membrane protein</topology>
    </subcellularLocation>
</comment>
<feature type="transmembrane region" description="Helical" evidence="10">
    <location>
        <begin position="304"/>
        <end position="321"/>
    </location>
</feature>
<evidence type="ECO:0000256" key="8">
    <source>
        <dbReference type="ARBA" id="ARBA00022989"/>
    </source>
</evidence>
<feature type="transmembrane region" description="Helical" evidence="10">
    <location>
        <begin position="368"/>
        <end position="390"/>
    </location>
</feature>
<keyword evidence="6 10" id="KW-0812">Transmembrane</keyword>
<evidence type="ECO:0000256" key="3">
    <source>
        <dbReference type="ARBA" id="ARBA00008715"/>
    </source>
</evidence>
<dbReference type="GO" id="GO:0005789">
    <property type="term" value="C:endoplasmic reticulum membrane"/>
    <property type="evidence" value="ECO:0007669"/>
    <property type="project" value="UniProtKB-SubCell"/>
</dbReference>
<dbReference type="OrthoDB" id="4983at2759"/>
<feature type="transmembrane region" description="Helical" evidence="10">
    <location>
        <begin position="198"/>
        <end position="216"/>
    </location>
</feature>
<dbReference type="PANTHER" id="PTHR12413">
    <property type="entry name" value="DOLICHYL GLYCOSYLTRANSFERASE"/>
    <property type="match status" value="1"/>
</dbReference>
<feature type="transmembrane region" description="Helical" evidence="10">
    <location>
        <begin position="6"/>
        <end position="25"/>
    </location>
</feature>
<dbReference type="AlphaFoldDB" id="A0A9Q0RBX8"/>
<evidence type="ECO:0000256" key="6">
    <source>
        <dbReference type="ARBA" id="ARBA00022692"/>
    </source>
</evidence>
<evidence type="ECO:0000256" key="1">
    <source>
        <dbReference type="ARBA" id="ARBA00004477"/>
    </source>
</evidence>
<comment type="caution">
    <text evidence="11">The sequence shown here is derived from an EMBL/GenBank/DDBJ whole genome shotgun (WGS) entry which is preliminary data.</text>
</comment>
<feature type="transmembrane region" description="Helical" evidence="10">
    <location>
        <begin position="450"/>
        <end position="472"/>
    </location>
</feature>
<gene>
    <name evidence="11" type="ORF">M0811_08851</name>
</gene>
<evidence type="ECO:0000313" key="12">
    <source>
        <dbReference type="Proteomes" id="UP001149090"/>
    </source>
</evidence>
<dbReference type="Pfam" id="PF03155">
    <property type="entry name" value="Alg6_Alg8"/>
    <property type="match status" value="1"/>
</dbReference>
<evidence type="ECO:0000256" key="7">
    <source>
        <dbReference type="ARBA" id="ARBA00022824"/>
    </source>
</evidence>
<comment type="similarity">
    <text evidence="3 10">Belongs to the ALG6/ALG8 glucosyltransferase family.</text>
</comment>
<keyword evidence="4 10" id="KW-0328">Glycosyltransferase</keyword>
<evidence type="ECO:0000256" key="2">
    <source>
        <dbReference type="ARBA" id="ARBA00004922"/>
    </source>
</evidence>
<feature type="transmembrane region" description="Helical" evidence="10">
    <location>
        <begin position="236"/>
        <end position="255"/>
    </location>
</feature>
<evidence type="ECO:0000313" key="11">
    <source>
        <dbReference type="EMBL" id="KAJ5073169.1"/>
    </source>
</evidence>
<reference evidence="11" key="1">
    <citation type="submission" date="2022-10" db="EMBL/GenBank/DDBJ databases">
        <title>Novel sulphate-reducing endosymbionts in the free-living metamonad Anaeramoeba.</title>
        <authorList>
            <person name="Jerlstrom-Hultqvist J."/>
            <person name="Cepicka I."/>
            <person name="Gallot-Lavallee L."/>
            <person name="Salas-Leiva D."/>
            <person name="Curtis B.A."/>
            <person name="Zahonova K."/>
            <person name="Pipaliya S."/>
            <person name="Dacks J."/>
            <person name="Roger A.J."/>
        </authorList>
    </citation>
    <scope>NUCLEOTIDE SEQUENCE</scope>
    <source>
        <strain evidence="11">BMAN</strain>
    </source>
</reference>
<evidence type="ECO:0000256" key="4">
    <source>
        <dbReference type="ARBA" id="ARBA00022676"/>
    </source>
</evidence>
<evidence type="ECO:0000256" key="9">
    <source>
        <dbReference type="ARBA" id="ARBA00023136"/>
    </source>
</evidence>
<dbReference type="EMBL" id="JAPDFW010000076">
    <property type="protein sequence ID" value="KAJ5073169.1"/>
    <property type="molecule type" value="Genomic_DNA"/>
</dbReference>